<evidence type="ECO:0000313" key="5">
    <source>
        <dbReference type="Proteomes" id="UP000449678"/>
    </source>
</evidence>
<dbReference type="EMBL" id="WWCO01000001">
    <property type="protein sequence ID" value="MYM32806.1"/>
    <property type="molecule type" value="Genomic_DNA"/>
</dbReference>
<dbReference type="PROSITE" id="PS50943">
    <property type="entry name" value="HTH_CROC1"/>
    <property type="match status" value="1"/>
</dbReference>
<proteinExistence type="predicted"/>
<evidence type="ECO:0000313" key="6">
    <source>
        <dbReference type="Proteomes" id="UP000474565"/>
    </source>
</evidence>
<comment type="caution">
    <text evidence="4">The sequence shown here is derived from an EMBL/GenBank/DDBJ whole genome shotgun (WGS) entry which is preliminary data.</text>
</comment>
<accession>A0A6L8MDK7</accession>
<dbReference type="Proteomes" id="UP000474565">
    <property type="component" value="Unassembled WGS sequence"/>
</dbReference>
<name>A0A6L8MDK7_9BURK</name>
<dbReference type="PANTHER" id="PTHR46797:SF1">
    <property type="entry name" value="METHYLPHOSPHONATE SYNTHASE"/>
    <property type="match status" value="1"/>
</dbReference>
<sequence>MTAPLAIARTLVQGFGLGVRQLREAQGWSQERLAEYSDLNRSYIGEIERGLVIASLVTVEKLATALQLTPAALLLHGERLRRPPS</sequence>
<dbReference type="GO" id="GO:0003677">
    <property type="term" value="F:DNA binding"/>
    <property type="evidence" value="ECO:0007669"/>
    <property type="project" value="UniProtKB-KW"/>
</dbReference>
<dbReference type="InterPro" id="IPR050807">
    <property type="entry name" value="TransReg_Diox_bact_type"/>
</dbReference>
<dbReference type="InterPro" id="IPR010982">
    <property type="entry name" value="Lambda_DNA-bd_dom_sf"/>
</dbReference>
<keyword evidence="5" id="KW-1185">Reference proteome</keyword>
<dbReference type="CDD" id="cd00093">
    <property type="entry name" value="HTH_XRE"/>
    <property type="match status" value="1"/>
</dbReference>
<dbReference type="Proteomes" id="UP000449678">
    <property type="component" value="Unassembled WGS sequence"/>
</dbReference>
<feature type="domain" description="HTH cro/C1-type" evidence="2">
    <location>
        <begin position="19"/>
        <end position="73"/>
    </location>
</feature>
<keyword evidence="1" id="KW-0238">DNA-binding</keyword>
<dbReference type="RefSeq" id="WP_160988229.1">
    <property type="nucleotide sequence ID" value="NZ_WWCO01000001.1"/>
</dbReference>
<dbReference type="GO" id="GO:0005829">
    <property type="term" value="C:cytosol"/>
    <property type="evidence" value="ECO:0007669"/>
    <property type="project" value="TreeGrafter"/>
</dbReference>
<dbReference type="Pfam" id="PF01381">
    <property type="entry name" value="HTH_3"/>
    <property type="match status" value="1"/>
</dbReference>
<dbReference type="InterPro" id="IPR001387">
    <property type="entry name" value="Cro/C1-type_HTH"/>
</dbReference>
<evidence type="ECO:0000313" key="4">
    <source>
        <dbReference type="EMBL" id="MYM80803.1"/>
    </source>
</evidence>
<gene>
    <name evidence="3" type="ORF">GTP38_00380</name>
    <name evidence="4" type="ORF">GTP44_02355</name>
</gene>
<evidence type="ECO:0000313" key="3">
    <source>
        <dbReference type="EMBL" id="MYM32806.1"/>
    </source>
</evidence>
<dbReference type="PANTHER" id="PTHR46797">
    <property type="entry name" value="HTH-TYPE TRANSCRIPTIONAL REGULATOR"/>
    <property type="match status" value="1"/>
</dbReference>
<organism evidence="4 6">
    <name type="scientific">Duganella lactea</name>
    <dbReference type="NCBI Taxonomy" id="2692173"/>
    <lineage>
        <taxon>Bacteria</taxon>
        <taxon>Pseudomonadati</taxon>
        <taxon>Pseudomonadota</taxon>
        <taxon>Betaproteobacteria</taxon>
        <taxon>Burkholderiales</taxon>
        <taxon>Oxalobacteraceae</taxon>
        <taxon>Telluria group</taxon>
        <taxon>Duganella</taxon>
    </lineage>
</organism>
<dbReference type="SUPFAM" id="SSF47413">
    <property type="entry name" value="lambda repressor-like DNA-binding domains"/>
    <property type="match status" value="1"/>
</dbReference>
<protein>
    <submittedName>
        <fullName evidence="4">Helix-turn-helix domain-containing protein</fullName>
    </submittedName>
</protein>
<dbReference type="Gene3D" id="1.10.260.40">
    <property type="entry name" value="lambda repressor-like DNA-binding domains"/>
    <property type="match status" value="1"/>
</dbReference>
<dbReference type="GO" id="GO:0003700">
    <property type="term" value="F:DNA-binding transcription factor activity"/>
    <property type="evidence" value="ECO:0007669"/>
    <property type="project" value="TreeGrafter"/>
</dbReference>
<dbReference type="EMBL" id="WWCP01000001">
    <property type="protein sequence ID" value="MYM80803.1"/>
    <property type="molecule type" value="Genomic_DNA"/>
</dbReference>
<dbReference type="AlphaFoldDB" id="A0A6L8MDK7"/>
<evidence type="ECO:0000256" key="1">
    <source>
        <dbReference type="ARBA" id="ARBA00023125"/>
    </source>
</evidence>
<reference evidence="5 6" key="1">
    <citation type="submission" date="2019-12" db="EMBL/GenBank/DDBJ databases">
        <title>Novel species isolated from a subtropical stream in China.</title>
        <authorList>
            <person name="Lu H."/>
        </authorList>
    </citation>
    <scope>NUCLEOTIDE SEQUENCE [LARGE SCALE GENOMIC DNA]</scope>
    <source>
        <strain evidence="4 6">FT50W</strain>
        <strain evidence="3 5">FT94W</strain>
    </source>
</reference>
<evidence type="ECO:0000259" key="2">
    <source>
        <dbReference type="PROSITE" id="PS50943"/>
    </source>
</evidence>
<dbReference type="SMART" id="SM00530">
    <property type="entry name" value="HTH_XRE"/>
    <property type="match status" value="1"/>
</dbReference>